<dbReference type="OrthoDB" id="2991278at2"/>
<dbReference type="InterPro" id="IPR025004">
    <property type="entry name" value="SenN/SenS"/>
</dbReference>
<dbReference type="AlphaFoldDB" id="A0A0A5FXS2"/>
<accession>A0A0A5FXS2</accession>
<evidence type="ECO:0008006" key="4">
    <source>
        <dbReference type="Google" id="ProtNLM"/>
    </source>
</evidence>
<sequence>MKPRVKSFEELITENKQAILKDKEEMSKLEQKIDQRHSQTSSSENRAS</sequence>
<organism evidence="2 3">
    <name type="scientific">Pontibacillus marinus BH030004 = DSM 16465</name>
    <dbReference type="NCBI Taxonomy" id="1385511"/>
    <lineage>
        <taxon>Bacteria</taxon>
        <taxon>Bacillati</taxon>
        <taxon>Bacillota</taxon>
        <taxon>Bacilli</taxon>
        <taxon>Bacillales</taxon>
        <taxon>Bacillaceae</taxon>
        <taxon>Pontibacillus</taxon>
    </lineage>
</organism>
<feature type="compositionally biased region" description="Basic and acidic residues" evidence="1">
    <location>
        <begin position="23"/>
        <end position="37"/>
    </location>
</feature>
<feature type="region of interest" description="Disordered" evidence="1">
    <location>
        <begin position="23"/>
        <end position="48"/>
    </location>
</feature>
<dbReference type="EMBL" id="AVPF01000092">
    <property type="protein sequence ID" value="KGX83633.1"/>
    <property type="molecule type" value="Genomic_DNA"/>
</dbReference>
<dbReference type="Pfam" id="PF13040">
    <property type="entry name" value="Fur_reg_FbpB"/>
    <property type="match status" value="1"/>
</dbReference>
<protein>
    <recommendedName>
        <fullName evidence="4">FbpB family small basic protein</fullName>
    </recommendedName>
</protein>
<feature type="compositionally biased region" description="Polar residues" evidence="1">
    <location>
        <begin position="38"/>
        <end position="48"/>
    </location>
</feature>
<proteinExistence type="predicted"/>
<evidence type="ECO:0000313" key="3">
    <source>
        <dbReference type="Proteomes" id="UP000030403"/>
    </source>
</evidence>
<dbReference type="Proteomes" id="UP000030403">
    <property type="component" value="Unassembled WGS sequence"/>
</dbReference>
<gene>
    <name evidence="2" type="ORF">N783_01890</name>
</gene>
<comment type="caution">
    <text evidence="2">The sequence shown here is derived from an EMBL/GenBank/DDBJ whole genome shotgun (WGS) entry which is preliminary data.</text>
</comment>
<evidence type="ECO:0000256" key="1">
    <source>
        <dbReference type="SAM" id="MobiDB-lite"/>
    </source>
</evidence>
<evidence type="ECO:0000313" key="2">
    <source>
        <dbReference type="EMBL" id="KGX83633.1"/>
    </source>
</evidence>
<dbReference type="RefSeq" id="WP_154657352.1">
    <property type="nucleotide sequence ID" value="NZ_AULJ01000035.1"/>
</dbReference>
<reference evidence="2 3" key="1">
    <citation type="submission" date="2013-08" db="EMBL/GenBank/DDBJ databases">
        <authorList>
            <person name="Huang J."/>
            <person name="Wang G."/>
        </authorList>
    </citation>
    <scope>NUCLEOTIDE SEQUENCE [LARGE SCALE GENOMIC DNA]</scope>
    <source>
        <strain evidence="2 3">BH030004</strain>
    </source>
</reference>
<keyword evidence="3" id="KW-1185">Reference proteome</keyword>
<name>A0A0A5FXS2_9BACI</name>